<accession>A0A412PF35</accession>
<reference evidence="2 3" key="1">
    <citation type="submission" date="2018-08" db="EMBL/GenBank/DDBJ databases">
        <title>A genome reference for cultivated species of the human gut microbiota.</title>
        <authorList>
            <person name="Zou Y."/>
            <person name="Xue W."/>
            <person name="Luo G."/>
        </authorList>
    </citation>
    <scope>NUCLEOTIDE SEQUENCE [LARGE SCALE GENOMIC DNA]</scope>
    <source>
        <strain evidence="2 3">AF18-46</strain>
    </source>
</reference>
<dbReference type="GO" id="GO:0016787">
    <property type="term" value="F:hydrolase activity"/>
    <property type="evidence" value="ECO:0007669"/>
    <property type="project" value="UniProtKB-KW"/>
</dbReference>
<proteinExistence type="predicted"/>
<name>A0A412PF35_9FIRM</name>
<feature type="domain" description="Serine aminopeptidase S33" evidence="1">
    <location>
        <begin position="14"/>
        <end position="273"/>
    </location>
</feature>
<dbReference type="Gene3D" id="3.40.50.1820">
    <property type="entry name" value="alpha/beta hydrolase"/>
    <property type="match status" value="1"/>
</dbReference>
<dbReference type="InterPro" id="IPR051044">
    <property type="entry name" value="MAG_DAG_Lipase"/>
</dbReference>
<protein>
    <submittedName>
        <fullName evidence="2">Alpha/beta fold hydrolase</fullName>
    </submittedName>
</protein>
<dbReference type="InterPro" id="IPR029058">
    <property type="entry name" value="AB_hydrolase_fold"/>
</dbReference>
<dbReference type="EMBL" id="QRWX01000002">
    <property type="protein sequence ID" value="RGT56266.1"/>
    <property type="molecule type" value="Genomic_DNA"/>
</dbReference>
<evidence type="ECO:0000259" key="1">
    <source>
        <dbReference type="Pfam" id="PF12146"/>
    </source>
</evidence>
<gene>
    <name evidence="2" type="ORF">DWX20_05525</name>
</gene>
<evidence type="ECO:0000313" key="2">
    <source>
        <dbReference type="EMBL" id="RGT56266.1"/>
    </source>
</evidence>
<dbReference type="PANTHER" id="PTHR11614">
    <property type="entry name" value="PHOSPHOLIPASE-RELATED"/>
    <property type="match status" value="1"/>
</dbReference>
<dbReference type="AlphaFoldDB" id="A0A412PF35"/>
<dbReference type="SUPFAM" id="SSF53474">
    <property type="entry name" value="alpha/beta-Hydrolases"/>
    <property type="match status" value="1"/>
</dbReference>
<keyword evidence="2" id="KW-0378">Hydrolase</keyword>
<dbReference type="Pfam" id="PF12146">
    <property type="entry name" value="Hydrolase_4"/>
    <property type="match status" value="1"/>
</dbReference>
<dbReference type="RefSeq" id="WP_118764782.1">
    <property type="nucleotide sequence ID" value="NZ_CABJCF010000002.1"/>
</dbReference>
<comment type="caution">
    <text evidence="2">The sequence shown here is derived from an EMBL/GenBank/DDBJ whole genome shotgun (WGS) entry which is preliminary data.</text>
</comment>
<dbReference type="InterPro" id="IPR022742">
    <property type="entry name" value="Hydrolase_4"/>
</dbReference>
<organism evidence="2 3">
    <name type="scientific">Solobacterium moorei</name>
    <dbReference type="NCBI Taxonomy" id="102148"/>
    <lineage>
        <taxon>Bacteria</taxon>
        <taxon>Bacillati</taxon>
        <taxon>Bacillota</taxon>
        <taxon>Erysipelotrichia</taxon>
        <taxon>Erysipelotrichales</taxon>
        <taxon>Erysipelotrichaceae</taxon>
        <taxon>Solobacterium</taxon>
    </lineage>
</organism>
<evidence type="ECO:0000313" key="3">
    <source>
        <dbReference type="Proteomes" id="UP000284731"/>
    </source>
</evidence>
<dbReference type="Proteomes" id="UP000284731">
    <property type="component" value="Unassembled WGS sequence"/>
</dbReference>
<sequence>MTELIYKIIKPETEVKATLVCVHGMQEHHARYISFARELSKQGVAVLIYDLPGHGEAFKDELGYFADQNGDEVLIQSVDMMVKKLHAEYPDVPHFLFGHSMGSIIVRLYLERNDDFAGVILCGAPNYQPAASFGKKFAQLLVKLKGPKSKTKLLTILSLGAFSKSVKNAKTPIDWLSYNEENVQEYLNDELCGVPFTDAANRDLFTMVSHLHHSFTAKNTSLPILFISGEDDPCTGGTLGLVDSISTLQKNGYANIENITFTKMRHEILNEKENHLVIEEIIKFICQNQ</sequence>